<feature type="chain" id="PRO_5046560080" description="DUF3570 domain-containing protein" evidence="1">
    <location>
        <begin position="22"/>
        <end position="336"/>
    </location>
</feature>
<keyword evidence="3" id="KW-1185">Reference proteome</keyword>
<evidence type="ECO:0008006" key="4">
    <source>
        <dbReference type="Google" id="ProtNLM"/>
    </source>
</evidence>
<sequence>MHGRWAIILGISLLTAAPVKALTSEPYLRAGQETLSAEASEASTSEPYTAETQVTDDMVNRSREWLASYLDNLSGGLDSFFVDTFFSENILEDDVKGSRAKLSFYTRRELGDPVDYKFGISVNLELPNISERLNLLLQSEDEEAREADPLESIENNHYSAALRFILQESERWKTDIDTGVRWGLPPDPFTRLRARRYGYFAEWEVKATQTLSYYATKGWGEDTSLQMNYPLNIEKLFRINAKAAYLLNDDYFKLSYSGGLYHELSRRAALGYIAGASGDTEGYPSFYNYSVSVRYRRQIYKDWVFAEFAPELVWERDKDYETTPVIMFRIESVISK</sequence>
<comment type="caution">
    <text evidence="2">The sequence shown here is derived from an EMBL/GenBank/DDBJ whole genome shotgun (WGS) entry which is preliminary data.</text>
</comment>
<dbReference type="Proteomes" id="UP001620597">
    <property type="component" value="Unassembled WGS sequence"/>
</dbReference>
<dbReference type="RefSeq" id="WP_416205564.1">
    <property type="nucleotide sequence ID" value="NZ_JBBKTX010000007.1"/>
</dbReference>
<protein>
    <recommendedName>
        <fullName evidence="4">DUF3570 domain-containing protein</fullName>
    </recommendedName>
</protein>
<evidence type="ECO:0000313" key="2">
    <source>
        <dbReference type="EMBL" id="MFK4752263.1"/>
    </source>
</evidence>
<reference evidence="2 3" key="1">
    <citation type="submission" date="2024-03" db="EMBL/GenBank/DDBJ databases">
        <title>High-quality draft genome sequence of Oceanobacter sp. wDCs-4.</title>
        <authorList>
            <person name="Dong C."/>
        </authorList>
    </citation>
    <scope>NUCLEOTIDE SEQUENCE [LARGE SCALE GENOMIC DNA]</scope>
    <source>
        <strain evidence="3">wDCs-4</strain>
    </source>
</reference>
<feature type="signal peptide" evidence="1">
    <location>
        <begin position="1"/>
        <end position="21"/>
    </location>
</feature>
<dbReference type="EMBL" id="JBBKTX010000007">
    <property type="protein sequence ID" value="MFK4752263.1"/>
    <property type="molecule type" value="Genomic_DNA"/>
</dbReference>
<organism evidence="2 3">
    <name type="scientific">Oceanobacter antarcticus</name>
    <dbReference type="NCBI Taxonomy" id="3133425"/>
    <lineage>
        <taxon>Bacteria</taxon>
        <taxon>Pseudomonadati</taxon>
        <taxon>Pseudomonadota</taxon>
        <taxon>Gammaproteobacteria</taxon>
        <taxon>Oceanospirillales</taxon>
        <taxon>Oceanospirillaceae</taxon>
        <taxon>Oceanobacter</taxon>
    </lineage>
</organism>
<evidence type="ECO:0000256" key="1">
    <source>
        <dbReference type="SAM" id="SignalP"/>
    </source>
</evidence>
<gene>
    <name evidence="2" type="ORF">WG929_07565</name>
</gene>
<name>A0ABW8NH11_9GAMM</name>
<proteinExistence type="predicted"/>
<evidence type="ECO:0000313" key="3">
    <source>
        <dbReference type="Proteomes" id="UP001620597"/>
    </source>
</evidence>
<keyword evidence="1" id="KW-0732">Signal</keyword>
<accession>A0ABW8NH11</accession>